<dbReference type="AlphaFoldDB" id="R7YVS3"/>
<dbReference type="PANTHER" id="PTHR36845:SF1">
    <property type="entry name" value="HYDROLASE, PUTATIVE (AFU_ORTHOLOGUE AFUA_7G05090)-RELATED"/>
    <property type="match status" value="1"/>
</dbReference>
<dbReference type="OrthoDB" id="2317065at2759"/>
<dbReference type="RefSeq" id="XP_007781314.1">
    <property type="nucleotide sequence ID" value="XM_007783124.1"/>
</dbReference>
<dbReference type="Proteomes" id="UP000016924">
    <property type="component" value="Unassembled WGS sequence"/>
</dbReference>
<dbReference type="STRING" id="1168221.R7YVS3"/>
<proteinExistence type="inferred from homology"/>
<evidence type="ECO:0008006" key="5">
    <source>
        <dbReference type="Google" id="ProtNLM"/>
    </source>
</evidence>
<dbReference type="PANTHER" id="PTHR36845">
    <property type="entry name" value="HYDROLASE, PUTATIVE (AFU_ORTHOLOGUE AFUA_7G05090)-RELATED"/>
    <property type="match status" value="1"/>
</dbReference>
<keyword evidence="1" id="KW-0378">Hydrolase</keyword>
<dbReference type="Gene3D" id="1.50.10.10">
    <property type="match status" value="1"/>
</dbReference>
<comment type="similarity">
    <text evidence="2">Belongs to the glycosyl hydrolase 88 family.</text>
</comment>
<keyword evidence="4" id="KW-1185">Reference proteome</keyword>
<dbReference type="InterPro" id="IPR008928">
    <property type="entry name" value="6-hairpin_glycosidase_sf"/>
</dbReference>
<dbReference type="InterPro" id="IPR012341">
    <property type="entry name" value="6hp_glycosidase-like_sf"/>
</dbReference>
<reference evidence="4" key="1">
    <citation type="submission" date="2012-06" db="EMBL/GenBank/DDBJ databases">
        <title>The genome sequence of Coniosporium apollinis CBS 100218.</title>
        <authorList>
            <consortium name="The Broad Institute Genome Sequencing Platform"/>
            <person name="Cuomo C."/>
            <person name="Gorbushina A."/>
            <person name="Noack S."/>
            <person name="Walker B."/>
            <person name="Young S.K."/>
            <person name="Zeng Q."/>
            <person name="Gargeya S."/>
            <person name="Fitzgerald M."/>
            <person name="Haas B."/>
            <person name="Abouelleil A."/>
            <person name="Alvarado L."/>
            <person name="Arachchi H.M."/>
            <person name="Berlin A.M."/>
            <person name="Chapman S.B."/>
            <person name="Goldberg J."/>
            <person name="Griggs A."/>
            <person name="Gujja S."/>
            <person name="Hansen M."/>
            <person name="Howarth C."/>
            <person name="Imamovic A."/>
            <person name="Larimer J."/>
            <person name="McCowan C."/>
            <person name="Montmayeur A."/>
            <person name="Murphy C."/>
            <person name="Neiman D."/>
            <person name="Pearson M."/>
            <person name="Priest M."/>
            <person name="Roberts A."/>
            <person name="Saif S."/>
            <person name="Shea T."/>
            <person name="Sisk P."/>
            <person name="Sykes S."/>
            <person name="Wortman J."/>
            <person name="Nusbaum C."/>
            <person name="Birren B."/>
        </authorList>
    </citation>
    <scope>NUCLEOTIDE SEQUENCE [LARGE SCALE GENOMIC DNA]</scope>
    <source>
        <strain evidence="4">CBS 100218</strain>
    </source>
</reference>
<gene>
    <name evidence="3" type="ORF">W97_05240</name>
</gene>
<dbReference type="OMA" id="YRTLDFW"/>
<accession>R7YVS3</accession>
<evidence type="ECO:0000256" key="1">
    <source>
        <dbReference type="ARBA" id="ARBA00022801"/>
    </source>
</evidence>
<evidence type="ECO:0000313" key="4">
    <source>
        <dbReference type="Proteomes" id="UP000016924"/>
    </source>
</evidence>
<organism evidence="3 4">
    <name type="scientific">Coniosporium apollinis (strain CBS 100218)</name>
    <name type="common">Rock-inhabiting black yeast</name>
    <dbReference type="NCBI Taxonomy" id="1168221"/>
    <lineage>
        <taxon>Eukaryota</taxon>
        <taxon>Fungi</taxon>
        <taxon>Dikarya</taxon>
        <taxon>Ascomycota</taxon>
        <taxon>Pezizomycotina</taxon>
        <taxon>Dothideomycetes</taxon>
        <taxon>Dothideomycetes incertae sedis</taxon>
        <taxon>Coniosporium</taxon>
    </lineage>
</organism>
<dbReference type="HOGENOM" id="CLU_027158_2_0_1"/>
<sequence>MGFLPAPADLSNRAIKSLKKELANANPTLDLKEVLNGTSFTKPNLTVQTPPKSPIGNTQEQLAPLYSRSTVAKIWGVALRQLDKEEPPSEFPEYTQPQGTRYVNSPSDFWTSGFFPGSLYLLYERQRKWPNRCLTACSNSPSSQPHPLTLQYACRWWSANLHGQASRSDTHDLGFLIQPWAQLGWELDQDKQCYNSLVSAAHALASRFNSRVGCIRSWDTCFTKRYAFGDPSKDYLVIIDNMMNLNLLFYVSRMTNDPSLAALATTHAVTTLTANIREDNSTCHVVNFDQETGAIKERMTNQGYSDTSCWSRGQAWGIAGYAQTYGWTHDERFLDASRRLADYFLSHLPEDFVPYWDFDAPMPGPRDTSAALIAAYGMLLLHNAISGDTKYLEAALRIIAGVIRISLAPEADFVRTSKGDEEVDLGGPETIVLNATINNYEFAPRRWADHGLVYADYYFLLIGNTLLQMGLV</sequence>
<evidence type="ECO:0000256" key="2">
    <source>
        <dbReference type="ARBA" id="ARBA00038358"/>
    </source>
</evidence>
<name>R7YVS3_CONA1</name>
<dbReference type="GO" id="GO:0052757">
    <property type="term" value="F:chondroitin hydrolase activity"/>
    <property type="evidence" value="ECO:0007669"/>
    <property type="project" value="TreeGrafter"/>
</dbReference>
<dbReference type="GeneID" id="19902551"/>
<dbReference type="EMBL" id="JH767577">
    <property type="protein sequence ID" value="EON65997.1"/>
    <property type="molecule type" value="Genomic_DNA"/>
</dbReference>
<dbReference type="SUPFAM" id="SSF48208">
    <property type="entry name" value="Six-hairpin glycosidases"/>
    <property type="match status" value="1"/>
</dbReference>
<protein>
    <recommendedName>
        <fullName evidence="5">Glucuronyl hydrolase</fullName>
    </recommendedName>
</protein>
<dbReference type="GO" id="GO:0000272">
    <property type="term" value="P:polysaccharide catabolic process"/>
    <property type="evidence" value="ECO:0007669"/>
    <property type="project" value="TreeGrafter"/>
</dbReference>
<dbReference type="InterPro" id="IPR052369">
    <property type="entry name" value="UG_Glycosaminoglycan_Hydrolase"/>
</dbReference>
<dbReference type="eggNOG" id="ENOG502S0YB">
    <property type="taxonomic scope" value="Eukaryota"/>
</dbReference>
<evidence type="ECO:0000313" key="3">
    <source>
        <dbReference type="EMBL" id="EON65997.1"/>
    </source>
</evidence>